<evidence type="ECO:0000313" key="8">
    <source>
        <dbReference type="Proteomes" id="UP000650628"/>
    </source>
</evidence>
<proteinExistence type="predicted"/>
<feature type="transmembrane region" description="Helical" evidence="5">
    <location>
        <begin position="240"/>
        <end position="261"/>
    </location>
</feature>
<evidence type="ECO:0000259" key="6">
    <source>
        <dbReference type="PROSITE" id="PS50850"/>
    </source>
</evidence>
<dbReference type="InterPro" id="IPR020846">
    <property type="entry name" value="MFS_dom"/>
</dbReference>
<keyword evidence="3 5" id="KW-1133">Transmembrane helix</keyword>
<evidence type="ECO:0000313" key="7">
    <source>
        <dbReference type="EMBL" id="GII33825.1"/>
    </source>
</evidence>
<feature type="transmembrane region" description="Helical" evidence="5">
    <location>
        <begin position="111"/>
        <end position="134"/>
    </location>
</feature>
<dbReference type="InterPro" id="IPR036259">
    <property type="entry name" value="MFS_trans_sf"/>
</dbReference>
<organism evidence="7 8">
    <name type="scientific">Planotetraspora mira</name>
    <dbReference type="NCBI Taxonomy" id="58121"/>
    <lineage>
        <taxon>Bacteria</taxon>
        <taxon>Bacillati</taxon>
        <taxon>Actinomycetota</taxon>
        <taxon>Actinomycetes</taxon>
        <taxon>Streptosporangiales</taxon>
        <taxon>Streptosporangiaceae</taxon>
        <taxon>Planotetraspora</taxon>
    </lineage>
</organism>
<feature type="transmembrane region" description="Helical" evidence="5">
    <location>
        <begin position="21"/>
        <end position="44"/>
    </location>
</feature>
<accession>A0A8J3U6Z6</accession>
<feature type="transmembrane region" description="Helical" evidence="5">
    <location>
        <begin position="389"/>
        <end position="409"/>
    </location>
</feature>
<keyword evidence="2 5" id="KW-0812">Transmembrane</keyword>
<feature type="transmembrane region" description="Helical" evidence="5">
    <location>
        <begin position="89"/>
        <end position="105"/>
    </location>
</feature>
<comment type="caution">
    <text evidence="7">The sequence shown here is derived from an EMBL/GenBank/DDBJ whole genome shotgun (WGS) entry which is preliminary data.</text>
</comment>
<dbReference type="AlphaFoldDB" id="A0A8J3U6Z6"/>
<dbReference type="GO" id="GO:0022857">
    <property type="term" value="F:transmembrane transporter activity"/>
    <property type="evidence" value="ECO:0007669"/>
    <property type="project" value="InterPro"/>
</dbReference>
<evidence type="ECO:0000256" key="3">
    <source>
        <dbReference type="ARBA" id="ARBA00022989"/>
    </source>
</evidence>
<feature type="domain" description="Major facilitator superfamily (MFS) profile" evidence="6">
    <location>
        <begin position="239"/>
        <end position="428"/>
    </location>
</feature>
<feature type="transmembrane region" description="Helical" evidence="5">
    <location>
        <begin position="180"/>
        <end position="200"/>
    </location>
</feature>
<keyword evidence="8" id="KW-1185">Reference proteome</keyword>
<feature type="transmembrane region" description="Helical" evidence="5">
    <location>
        <begin position="50"/>
        <end position="68"/>
    </location>
</feature>
<dbReference type="PANTHER" id="PTHR23542:SF1">
    <property type="entry name" value="MAJOR FACILITATOR SUPERFAMILY (MFS) PROFILE DOMAIN-CONTAINING PROTEIN"/>
    <property type="match status" value="1"/>
</dbReference>
<protein>
    <submittedName>
        <fullName evidence="7">MFS transporter</fullName>
    </submittedName>
</protein>
<dbReference type="RefSeq" id="WP_203957645.1">
    <property type="nucleotide sequence ID" value="NZ_BOOO01000042.1"/>
</dbReference>
<dbReference type="EMBL" id="BOOO01000042">
    <property type="protein sequence ID" value="GII33825.1"/>
    <property type="molecule type" value="Genomic_DNA"/>
</dbReference>
<dbReference type="SUPFAM" id="SSF103473">
    <property type="entry name" value="MFS general substrate transporter"/>
    <property type="match status" value="2"/>
</dbReference>
<dbReference type="GO" id="GO:0005886">
    <property type="term" value="C:plasma membrane"/>
    <property type="evidence" value="ECO:0007669"/>
    <property type="project" value="UniProtKB-SubCell"/>
</dbReference>
<feature type="transmembrane region" description="Helical" evidence="5">
    <location>
        <begin position="273"/>
        <end position="293"/>
    </location>
</feature>
<keyword evidence="4 5" id="KW-0472">Membrane</keyword>
<sequence length="428" mass="43710">MSSPSRPPSYRAVLSHPLARRAFGAALLGRLSYGTVFLSLTLALTGTTGSYALAGGVIALFGLTNSLLSPLRAGLIDRYGPRRALPPMTALYALLLICLAVLTWRPGTSGWLLTALAIAAGGCAPPLGPVMRTLWSDLLPDRQLLQRAYTLDTVAEELLFITGPLLAGLLAALATPAAGVILSAALITIGTFALVSSPAIRAAQSLRADTASVVAPYEGPGADPAPTSPRRPWMRVSGALLLPVATSAAVGLCLGALSLLMVVFAERHHQTTAVAWVEAALSAGSAVAGLTYGAVSWRVSGRVRLPVLAAGLGLALAAAGASPNLYALVAMTCVVGLFVAPALTTAYLLADEFAKPENRTQAGAWVNTAFNTGASMGTAAIGLLVDGLSLSLCFVLAATPALLSALMAVGRPGRPATPLLRPPANRQS</sequence>
<evidence type="ECO:0000256" key="5">
    <source>
        <dbReference type="SAM" id="Phobius"/>
    </source>
</evidence>
<reference evidence="7 8" key="1">
    <citation type="submission" date="2021-01" db="EMBL/GenBank/DDBJ databases">
        <title>Whole genome shotgun sequence of Planotetraspora mira NBRC 15435.</title>
        <authorList>
            <person name="Komaki H."/>
            <person name="Tamura T."/>
        </authorList>
    </citation>
    <scope>NUCLEOTIDE SEQUENCE [LARGE SCALE GENOMIC DNA]</scope>
    <source>
        <strain evidence="7 8">NBRC 15435</strain>
    </source>
</reference>
<dbReference type="Pfam" id="PF07690">
    <property type="entry name" value="MFS_1"/>
    <property type="match status" value="1"/>
</dbReference>
<dbReference type="InterPro" id="IPR011701">
    <property type="entry name" value="MFS"/>
</dbReference>
<dbReference type="PANTHER" id="PTHR23542">
    <property type="match status" value="1"/>
</dbReference>
<dbReference type="Proteomes" id="UP000650628">
    <property type="component" value="Unassembled WGS sequence"/>
</dbReference>
<dbReference type="Gene3D" id="1.20.1250.20">
    <property type="entry name" value="MFS general substrate transporter like domains"/>
    <property type="match status" value="2"/>
</dbReference>
<gene>
    <name evidence="7" type="ORF">Pmi06nite_72670</name>
</gene>
<name>A0A8J3U6Z6_9ACTN</name>
<evidence type="ECO:0000256" key="4">
    <source>
        <dbReference type="ARBA" id="ARBA00023136"/>
    </source>
</evidence>
<evidence type="ECO:0000256" key="2">
    <source>
        <dbReference type="ARBA" id="ARBA00022692"/>
    </source>
</evidence>
<dbReference type="PROSITE" id="PS50850">
    <property type="entry name" value="MFS"/>
    <property type="match status" value="1"/>
</dbReference>
<feature type="transmembrane region" description="Helical" evidence="5">
    <location>
        <begin position="362"/>
        <end position="383"/>
    </location>
</feature>
<feature type="transmembrane region" description="Helical" evidence="5">
    <location>
        <begin position="328"/>
        <end position="350"/>
    </location>
</feature>
<comment type="subcellular location">
    <subcellularLocation>
        <location evidence="1">Cell membrane</location>
        <topology evidence="1">Multi-pass membrane protein</topology>
    </subcellularLocation>
</comment>
<evidence type="ECO:0000256" key="1">
    <source>
        <dbReference type="ARBA" id="ARBA00004651"/>
    </source>
</evidence>
<feature type="transmembrane region" description="Helical" evidence="5">
    <location>
        <begin position="305"/>
        <end position="322"/>
    </location>
</feature>